<keyword evidence="2" id="KW-1185">Reference proteome</keyword>
<sequence>MAKDDPKTAIDAGGLRYRSKVAGSPFSATGAFGAATMSCFLCGKHRPRAQLKSRKLLGKSQAVCAPSCKELEATLAASKS</sequence>
<reference evidence="1 2" key="1">
    <citation type="submission" date="2019-09" db="EMBL/GenBank/DDBJ databases">
        <title>Draft genome sequences of 48 bacterial type strains from the CCUG.</title>
        <authorList>
            <person name="Tunovic T."/>
            <person name="Pineiro-Iglesias B."/>
            <person name="Unosson C."/>
            <person name="Inganas E."/>
            <person name="Ohlen M."/>
            <person name="Cardew S."/>
            <person name="Jensie-Markopoulos S."/>
            <person name="Salva-Serra F."/>
            <person name="Jaen-Luchoro D."/>
            <person name="Karlsson R."/>
            <person name="Svensson-Stadler L."/>
            <person name="Chun J."/>
            <person name="Moore E."/>
        </authorList>
    </citation>
    <scope>NUCLEOTIDE SEQUENCE [LARGE SCALE GENOMIC DNA]</scope>
    <source>
        <strain evidence="1 2">CCUG 30977</strain>
    </source>
</reference>
<organism evidence="1 2">
    <name type="scientific">Ideonella dechloratans</name>
    <dbReference type="NCBI Taxonomy" id="36863"/>
    <lineage>
        <taxon>Bacteria</taxon>
        <taxon>Pseudomonadati</taxon>
        <taxon>Pseudomonadota</taxon>
        <taxon>Betaproteobacteria</taxon>
        <taxon>Burkholderiales</taxon>
        <taxon>Sphaerotilaceae</taxon>
        <taxon>Ideonella</taxon>
    </lineage>
</organism>
<evidence type="ECO:0000313" key="1">
    <source>
        <dbReference type="EMBL" id="KAB0577465.1"/>
    </source>
</evidence>
<accession>A0A643FC70</accession>
<proteinExistence type="predicted"/>
<comment type="caution">
    <text evidence="1">The sequence shown here is derived from an EMBL/GenBank/DDBJ whole genome shotgun (WGS) entry which is preliminary data.</text>
</comment>
<name>A0A643FC70_IDEDE</name>
<dbReference type="EMBL" id="VZPB01000047">
    <property type="protein sequence ID" value="KAB0577465.1"/>
    <property type="molecule type" value="Genomic_DNA"/>
</dbReference>
<dbReference type="RefSeq" id="WP_151125211.1">
    <property type="nucleotide sequence ID" value="NZ_CP088081.1"/>
</dbReference>
<dbReference type="Proteomes" id="UP000430120">
    <property type="component" value="Unassembled WGS sequence"/>
</dbReference>
<dbReference type="AlphaFoldDB" id="A0A643FC70"/>
<dbReference type="OrthoDB" id="8854181at2"/>
<gene>
    <name evidence="1" type="ORF">F7Q92_16555</name>
</gene>
<evidence type="ECO:0000313" key="2">
    <source>
        <dbReference type="Proteomes" id="UP000430120"/>
    </source>
</evidence>
<protein>
    <submittedName>
        <fullName evidence="1">Uncharacterized protein</fullName>
    </submittedName>
</protein>